<keyword evidence="7" id="KW-0808">Transferase</keyword>
<comment type="catalytic activity">
    <reaction evidence="23">
        <text>a 5'-end (5'-triphosphoguanosine)-adenylyl-adenylyl-cytidylyl-adenosine in mRNA + 2 S-adenosyl-L-methionine = a 5'-end (N(7)-methyl 5'-triphosphoguanosine)-(2'-O-methyladenylyl)-adenylyl-cytidylyl-adenosine in mRNA + 2 S-adenosyl-L-homocysteine + H(+)</text>
        <dbReference type="Rhea" id="RHEA:65376"/>
        <dbReference type="Rhea" id="RHEA-COMP:16797"/>
        <dbReference type="Rhea" id="RHEA-COMP:16798"/>
        <dbReference type="ChEBI" id="CHEBI:15378"/>
        <dbReference type="ChEBI" id="CHEBI:57856"/>
        <dbReference type="ChEBI" id="CHEBI:59789"/>
        <dbReference type="ChEBI" id="CHEBI:156483"/>
        <dbReference type="ChEBI" id="CHEBI:156484"/>
        <dbReference type="EC" id="2.1.1.375"/>
    </reaction>
</comment>
<evidence type="ECO:0000256" key="8">
    <source>
        <dbReference type="ARBA" id="ARBA00022691"/>
    </source>
</evidence>
<keyword evidence="11" id="KW-0378">Hydrolase</keyword>
<evidence type="ECO:0000256" key="1">
    <source>
        <dbReference type="ARBA" id="ARBA00004328"/>
    </source>
</evidence>
<evidence type="ECO:0000256" key="15">
    <source>
        <dbReference type="ARBA" id="ARBA00023042"/>
    </source>
</evidence>
<keyword evidence="4 27" id="KW-0696">RNA-directed RNA polymerase</keyword>
<dbReference type="InterPro" id="IPR026890">
    <property type="entry name" value="Mononeg_mRNAcap"/>
</dbReference>
<evidence type="ECO:0000256" key="11">
    <source>
        <dbReference type="ARBA" id="ARBA00022801"/>
    </source>
</evidence>
<comment type="catalytic activity">
    <reaction evidence="17">
        <text>a 5'-end triphospho-adenylyl-adenylyl-cytidylyl-adenosine in mRNA + GDP + H(+) = a 5'-end (5'-triphosphoguanosine)-adenylyl-adenylyl-cytidylyl-adenosine in mRNA + diphosphate</text>
        <dbReference type="Rhea" id="RHEA:65436"/>
        <dbReference type="Rhea" id="RHEA-COMP:16797"/>
        <dbReference type="Rhea" id="RHEA-COMP:16799"/>
        <dbReference type="ChEBI" id="CHEBI:15378"/>
        <dbReference type="ChEBI" id="CHEBI:33019"/>
        <dbReference type="ChEBI" id="CHEBI:58189"/>
        <dbReference type="ChEBI" id="CHEBI:156484"/>
        <dbReference type="ChEBI" id="CHEBI:156503"/>
        <dbReference type="EC" id="2.7.7.88"/>
    </reaction>
</comment>
<evidence type="ECO:0000256" key="9">
    <source>
        <dbReference type="ARBA" id="ARBA00022695"/>
    </source>
</evidence>
<evidence type="ECO:0000256" key="10">
    <source>
        <dbReference type="ARBA" id="ARBA00022741"/>
    </source>
</evidence>
<feature type="domain" description="RdRp catalytic" evidence="25">
    <location>
        <begin position="596"/>
        <end position="769"/>
    </location>
</feature>
<evidence type="ECO:0000256" key="5">
    <source>
        <dbReference type="ARBA" id="ARBA00022603"/>
    </source>
</evidence>
<keyword evidence="8" id="KW-0949">S-adenosyl-L-methionine</keyword>
<comment type="subcellular location">
    <subcellularLocation>
        <location evidence="1">Virion</location>
    </subcellularLocation>
</comment>
<protein>
    <recommendedName>
        <fullName evidence="21">Replicase</fullName>
        <ecNumber evidence="19">2.1.1.375</ecNumber>
        <ecNumber evidence="2">2.7.7.48</ecNumber>
        <ecNumber evidence="3">2.7.7.88</ecNumber>
    </recommendedName>
    <alternativeName>
        <fullName evidence="20">Transcriptase</fullName>
    </alternativeName>
</protein>
<proteinExistence type="predicted"/>
<keyword evidence="13" id="KW-0946">Virion</keyword>
<accession>A0A5C1K374</accession>
<evidence type="ECO:0000256" key="21">
    <source>
        <dbReference type="ARBA" id="ARBA00031012"/>
    </source>
</evidence>
<evidence type="ECO:0000256" key="3">
    <source>
        <dbReference type="ARBA" id="ARBA00012582"/>
    </source>
</evidence>
<dbReference type="Pfam" id="PF00946">
    <property type="entry name" value="Mononeg_RNA_pol"/>
    <property type="match status" value="1"/>
</dbReference>
<dbReference type="Pfam" id="PF14318">
    <property type="entry name" value="Mononeg_mRNAcap"/>
    <property type="match status" value="1"/>
</dbReference>
<evidence type="ECO:0000256" key="2">
    <source>
        <dbReference type="ARBA" id="ARBA00012494"/>
    </source>
</evidence>
<evidence type="ECO:0000256" key="4">
    <source>
        <dbReference type="ARBA" id="ARBA00022484"/>
    </source>
</evidence>
<name>A0A5C1K374_9MONO</name>
<evidence type="ECO:0000256" key="22">
    <source>
        <dbReference type="ARBA" id="ARBA00047332"/>
    </source>
</evidence>
<dbReference type="GO" id="GO:0016787">
    <property type="term" value="F:hydrolase activity"/>
    <property type="evidence" value="ECO:0007669"/>
    <property type="project" value="UniProtKB-KW"/>
</dbReference>
<evidence type="ECO:0000256" key="14">
    <source>
        <dbReference type="ARBA" id="ARBA00022953"/>
    </source>
</evidence>
<keyword evidence="12" id="KW-0067">ATP-binding</keyword>
<dbReference type="InterPro" id="IPR014023">
    <property type="entry name" value="Mononeg_RNA_pol_cat"/>
</dbReference>
<dbReference type="GO" id="GO:0003968">
    <property type="term" value="F:RNA-directed RNA polymerase activity"/>
    <property type="evidence" value="ECO:0007669"/>
    <property type="project" value="UniProtKB-KW"/>
</dbReference>
<dbReference type="EC" id="2.1.1.375" evidence="19"/>
<evidence type="ECO:0000256" key="12">
    <source>
        <dbReference type="ARBA" id="ARBA00022840"/>
    </source>
</evidence>
<comment type="catalytic activity">
    <reaction evidence="22">
        <text>a 5'-end (5'-triphosphoguanosine)-adenylyl-adenylyl-cytidylyl-adenosine in mRNA + S-adenosyl-L-methionine = a 5'-end (5'-triphosphoguanosine)-(2'-O-methyladenylyl)-adenylyl-cytidylyl-adenosine in mRNA + S-adenosyl-L-homocysteine + H(+)</text>
        <dbReference type="Rhea" id="RHEA:65380"/>
        <dbReference type="Rhea" id="RHEA-COMP:16797"/>
        <dbReference type="Rhea" id="RHEA-COMP:16801"/>
        <dbReference type="ChEBI" id="CHEBI:15378"/>
        <dbReference type="ChEBI" id="CHEBI:57856"/>
        <dbReference type="ChEBI" id="CHEBI:59789"/>
        <dbReference type="ChEBI" id="CHEBI:156482"/>
        <dbReference type="ChEBI" id="CHEBI:156484"/>
    </reaction>
</comment>
<feature type="domain" description="Mononegavirus-type SAM-dependent 2'-O-MTase" evidence="26">
    <location>
        <begin position="1606"/>
        <end position="1812"/>
    </location>
</feature>
<comment type="catalytic activity">
    <reaction evidence="24">
        <text>GTP + H2O = GDP + phosphate + H(+)</text>
        <dbReference type="Rhea" id="RHEA:19669"/>
        <dbReference type="ChEBI" id="CHEBI:15377"/>
        <dbReference type="ChEBI" id="CHEBI:15378"/>
        <dbReference type="ChEBI" id="CHEBI:37565"/>
        <dbReference type="ChEBI" id="CHEBI:43474"/>
        <dbReference type="ChEBI" id="CHEBI:58189"/>
    </reaction>
</comment>
<organism evidence="27">
    <name type="scientific">Guadeloupe mosquito mononega-like virus</name>
    <dbReference type="NCBI Taxonomy" id="2607732"/>
    <lineage>
        <taxon>Viruses</taxon>
        <taxon>Riboviria</taxon>
        <taxon>Orthornavirae</taxon>
        <taxon>Negarnaviricota</taxon>
        <taxon>Haploviricotina</taxon>
        <taxon>Monjiviricetes</taxon>
        <taxon>Mononegavirales</taxon>
    </lineage>
</organism>
<evidence type="ECO:0000256" key="16">
    <source>
        <dbReference type="ARBA" id="ARBA00023268"/>
    </source>
</evidence>
<evidence type="ECO:0000256" key="24">
    <source>
        <dbReference type="ARBA" id="ARBA00048548"/>
    </source>
</evidence>
<reference evidence="27" key="1">
    <citation type="journal article" date="2019" name="Microbiome">
        <title>Stable distinct core eukaryotic viromes in different mosquito species from Guadeloupe, using single mosquito viral metagenomics.</title>
        <authorList>
            <person name="Shi C."/>
            <person name="Beller L."/>
            <person name="Deboutte W."/>
            <person name="Yinda K.C."/>
            <person name="Delang L."/>
            <person name="Vega-Rua A."/>
            <person name="Failloux A.B."/>
            <person name="Matthijnssens J."/>
        </authorList>
    </citation>
    <scope>NUCLEOTIDE SEQUENCE</scope>
    <source>
        <strain evidence="27">Ab-AAF-1-3/1</strain>
    </source>
</reference>
<evidence type="ECO:0000259" key="25">
    <source>
        <dbReference type="PROSITE" id="PS50526"/>
    </source>
</evidence>
<dbReference type="GO" id="GO:0005524">
    <property type="term" value="F:ATP binding"/>
    <property type="evidence" value="ECO:0007669"/>
    <property type="project" value="UniProtKB-KW"/>
</dbReference>
<evidence type="ECO:0000259" key="26">
    <source>
        <dbReference type="PROSITE" id="PS51590"/>
    </source>
</evidence>
<dbReference type="GO" id="GO:0004482">
    <property type="term" value="F:mRNA 5'-cap (guanine-N7-)-methyltransferase activity"/>
    <property type="evidence" value="ECO:0007669"/>
    <property type="project" value="InterPro"/>
</dbReference>
<evidence type="ECO:0000256" key="18">
    <source>
        <dbReference type="ARBA" id="ARBA00024499"/>
    </source>
</evidence>
<comment type="catalytic activity">
    <reaction evidence="18">
        <text>a 5'-end (5'-triphosphoguanosine)-(2'-O-methyladenylyl)-adenylyl-cytidylyl-adenosine in mRNA + S-adenosyl-L-methionine = a 5'-end (N(7)-methyl 5'-triphosphoguanosine)-(2'-O-methyladenylyl)-adenylyl-cytidylyl-adenosine in mRNA + S-adenosyl-L-homocysteine</text>
        <dbReference type="Rhea" id="RHEA:65440"/>
        <dbReference type="Rhea" id="RHEA-COMP:16798"/>
        <dbReference type="Rhea" id="RHEA-COMP:16801"/>
        <dbReference type="ChEBI" id="CHEBI:57856"/>
        <dbReference type="ChEBI" id="CHEBI:59789"/>
        <dbReference type="ChEBI" id="CHEBI:156482"/>
        <dbReference type="ChEBI" id="CHEBI:156483"/>
    </reaction>
</comment>
<evidence type="ECO:0000256" key="20">
    <source>
        <dbReference type="ARBA" id="ARBA00030436"/>
    </source>
</evidence>
<sequence>MNVNDLLSALSQEAEDDMESSDNLREKEDNLIKERYKKVRDRLTFIQGHLSSPIVETDALFILEVDDDTVKNCKRHRVLKEKLTTKFKGCRHISSVYKDPIGFVQDWIKSTRIPDTTHDFNLCLGAMDNLLVHKMNFLKPYFLSAVDKSLVKSKIMTEIHECKVAVQKLFPVYLNMRRAEHIKDIICYKELPEGELIKFNNLWAEQDICVLVDVRGPLILSTNLLLCALDKVQSRFGLEAYWAISDALGKYPTCSILQEGNRLLALFEHFRSLMGQDFFSLVGSYESLVVGWVVADPSDAGCLDLFRAEYSSSVELLSKYGLGDKAVELLPRNRTIYNVLIGLELTGVVKSFGYPTLVAERMLDQIFEYGTTTKFEINHDYLRMMEGVMRREMCTNYYKKHNKYPPIISCPPSLTRLLRNKPLQESAYKLYTDWSSVIFGKTFEFDYVPDQADMIKDSASAVNRSAWACMYDKCAFKHKYGKSAPRYRPPIYKTRTIEAYLNSSEGEIRKLIERQDGGCFDLEDWICVECQKECELKGVSGRAFTKQTPPRRLVQTTMEHNIATQIFPYVPEQSMTDSEIKNAQRILHQVDSMQRTSIFVSLDLKKWCLNWRHEVVEGTGRMYDELFGLKTLYKNSHLFFVGCLVLSNNRLTPPDYDAWGEPIESEVCCKSFVGAMEGMCQKFWTHPTGALIRLVMETTNVSGDIMGQGDNQVIVLHFAKDDTQMESKLQAFLQNLSVGFQGMNHELKRKETWWSKYLHEYSKQRMYKGVSVSLGTKKASKIMPDNNDGAFSFASSMSTLNTTTEGIAKADNKPDAAFLINQFFQANFLLRKKILPQNIDKRELCGVLLWPVDFGGLPISSYHDHAVRGNDDKVALWLGVYLDARDEAMNVTRVLEKLWVVKPDRVATSAKDRARLYEDIHSLKVPVPPSCEAKMRDLIERALRDPSFVTNPGIRRLYDSNLSIPYDTLIDAVDRIRPNYLPASHELLASSNVGRLLQLRGKLVASRTLQKVVQLTENVSLIDLIRDKNCQFTRYIRNALDKLGYPARDALDKVTCPTSGAGLLRQMCWGIDTVDVSKPPVSHQVVVKPMDQCTVAELNQGITVRVSGLMEMSPRECYLNYGSARYFIGSTTKLKTKKSTVNIIEKSSFVKNLRKIGTIRSWFEKIGDHHILQLCTALMEEKRQFIKELPDDLLDLGELCDSVTSGNLLHRFQSSVERNSAMLNCLPSIAGHFEYTSNSMLELAGGGRDLTIFYQYIMVAVTVGLSMFTNITGASSGSYMILFPCSGCTRDIPDIRLKYNGSLPALPYVHIPMRLPASSVAIEYTYPEARSIMSISVGYSLAWNIEENFRVHHAQGVTSLTSMDYKKNLISLNDLRLLDLRVVIGLALISSRHGNRLFWLRDRLIMAKSDDRSFMYIAECILESGLIGKAIELFRTRPSEHSSVTTIHGLASYLSQHAGQFLDRDGGEIIEESCRYLFRDSSPYQVDNVLEFAANWKYVHRKIDSKTRNLVLNELRTTKNLGKVVRKLKVSSSVLTLDLKDAITIWRNTDRNVPVELDYKPLVTSLPIPRLIDYPIQLTHSYHTSRVISAGEPHRYSIPQVSFIARRVGVISTAVNKFIEVLLLSGLLPSLIDADPFHMFCLAEGSGGTVTGLLSLFPQATALYNTWLRADIANRDRVNDRCVPAAIALRMDPGRFVKDHPLIVGETDITKPAFLVKLSACLIDYKPAIITIDAESPEGSLTGGSNLQFLHSTVKTILDNEHIPYVIILKMFVQKNTPALVAKFFEGTSKKWSHFFIKPISSNPVGNEAYLIVTHTSVIPADDQGLSDHQTAVLGYLINNVSMTKENYSSYLSVAHMVGSCLQHLTHSSIWYKPPYLNWTPATVGCGLHCKRYLDRFTDMVDRIHLNEKDVDVFLCIRMKATNGTLRDILHDLVYLMTYHHCPKFWSDEDKLINLCFVRINQDLGAIRADLRNREPISMVTCEEMGIWRSWKDARMYLSSLPEANRACTCVEERRYLVKTKTRDVKKESLMSYHVWNSLSKRGLVVASSYGKMIREAEKPFIYWKDNGCNTVLESDVIRDVREW</sequence>
<evidence type="ECO:0000256" key="13">
    <source>
        <dbReference type="ARBA" id="ARBA00022844"/>
    </source>
</evidence>
<keyword evidence="6" id="KW-0507">mRNA processing</keyword>
<keyword evidence="16" id="KW-0511">Multifunctional enzyme</keyword>
<dbReference type="EC" id="2.7.7.88" evidence="3"/>
<evidence type="ECO:0000313" key="27">
    <source>
        <dbReference type="EMBL" id="QEM39171.1"/>
    </source>
</evidence>
<keyword evidence="15" id="KW-0506">mRNA capping</keyword>
<keyword evidence="10" id="KW-0547">Nucleotide-binding</keyword>
<evidence type="ECO:0000256" key="6">
    <source>
        <dbReference type="ARBA" id="ARBA00022664"/>
    </source>
</evidence>
<dbReference type="GO" id="GO:0044423">
    <property type="term" value="C:virion component"/>
    <property type="evidence" value="ECO:0007669"/>
    <property type="project" value="UniProtKB-KW"/>
</dbReference>
<dbReference type="PROSITE" id="PS51590">
    <property type="entry name" value="SAM_MT_MNV_L"/>
    <property type="match status" value="1"/>
</dbReference>
<keyword evidence="14" id="KW-0693">Viral RNA replication</keyword>
<dbReference type="PROSITE" id="PS50526">
    <property type="entry name" value="RDRP_SSRNA_NEG_NONSEG"/>
    <property type="match status" value="1"/>
</dbReference>
<evidence type="ECO:0000256" key="17">
    <source>
        <dbReference type="ARBA" id="ARBA00024494"/>
    </source>
</evidence>
<evidence type="ECO:0000256" key="19">
    <source>
        <dbReference type="ARBA" id="ARBA00026099"/>
    </source>
</evidence>
<evidence type="ECO:0000256" key="23">
    <source>
        <dbReference type="ARBA" id="ARBA00047370"/>
    </source>
</evidence>
<evidence type="ECO:0000256" key="7">
    <source>
        <dbReference type="ARBA" id="ARBA00022679"/>
    </source>
</evidence>
<keyword evidence="9" id="KW-0548">Nucleotidyltransferase</keyword>
<keyword evidence="5" id="KW-0489">Methyltransferase</keyword>
<dbReference type="EMBL" id="MN053735">
    <property type="protein sequence ID" value="QEM39171.1"/>
    <property type="molecule type" value="Viral_cRNA"/>
</dbReference>
<dbReference type="EC" id="2.7.7.48" evidence="2"/>
<dbReference type="InterPro" id="IPR025786">
    <property type="entry name" value="Mononega_L_MeTrfase"/>
</dbReference>
<gene>
    <name evidence="27" type="primary">orf6</name>
</gene>